<reference evidence="3" key="1">
    <citation type="journal article" date="2023" name="Nat. Commun.">
        <title>Diploid and tetraploid genomes of Acorus and the evolution of monocots.</title>
        <authorList>
            <person name="Ma L."/>
            <person name="Liu K.W."/>
            <person name="Li Z."/>
            <person name="Hsiao Y.Y."/>
            <person name="Qi Y."/>
            <person name="Fu T."/>
            <person name="Tang G.D."/>
            <person name="Zhang D."/>
            <person name="Sun W.H."/>
            <person name="Liu D.K."/>
            <person name="Li Y."/>
            <person name="Chen G.Z."/>
            <person name="Liu X.D."/>
            <person name="Liao X.Y."/>
            <person name="Jiang Y.T."/>
            <person name="Yu X."/>
            <person name="Hao Y."/>
            <person name="Huang J."/>
            <person name="Zhao X.W."/>
            <person name="Ke S."/>
            <person name="Chen Y.Y."/>
            <person name="Wu W.L."/>
            <person name="Hsu J.L."/>
            <person name="Lin Y.F."/>
            <person name="Huang M.D."/>
            <person name="Li C.Y."/>
            <person name="Huang L."/>
            <person name="Wang Z.W."/>
            <person name="Zhao X."/>
            <person name="Zhong W.Y."/>
            <person name="Peng D.H."/>
            <person name="Ahmad S."/>
            <person name="Lan S."/>
            <person name="Zhang J.S."/>
            <person name="Tsai W.C."/>
            <person name="Van de Peer Y."/>
            <person name="Liu Z.J."/>
        </authorList>
    </citation>
    <scope>NUCLEOTIDE SEQUENCE</scope>
    <source>
        <strain evidence="3">CP</strain>
    </source>
</reference>
<feature type="domain" description="Reverse transcriptase zinc-binding" evidence="2">
    <location>
        <begin position="232"/>
        <end position="294"/>
    </location>
</feature>
<dbReference type="InterPro" id="IPR026960">
    <property type="entry name" value="RVT-Znf"/>
</dbReference>
<evidence type="ECO:0000259" key="2">
    <source>
        <dbReference type="Pfam" id="PF13966"/>
    </source>
</evidence>
<dbReference type="Proteomes" id="UP001180020">
    <property type="component" value="Unassembled WGS sequence"/>
</dbReference>
<dbReference type="Pfam" id="PF13966">
    <property type="entry name" value="zf-RVT"/>
    <property type="match status" value="1"/>
</dbReference>
<evidence type="ECO:0000256" key="1">
    <source>
        <dbReference type="SAM" id="MobiDB-lite"/>
    </source>
</evidence>
<comment type="caution">
    <text evidence="3">The sequence shown here is derived from an EMBL/GenBank/DDBJ whole genome shotgun (WGS) entry which is preliminary data.</text>
</comment>
<accession>A0AAV9DNY4</accession>
<gene>
    <name evidence="3" type="ORF">QJS10_CPB12g01232</name>
</gene>
<protein>
    <recommendedName>
        <fullName evidence="2">Reverse transcriptase zinc-binding domain-containing protein</fullName>
    </recommendedName>
</protein>
<proteinExistence type="predicted"/>
<organism evidence="3 4">
    <name type="scientific">Acorus calamus</name>
    <name type="common">Sweet flag</name>
    <dbReference type="NCBI Taxonomy" id="4465"/>
    <lineage>
        <taxon>Eukaryota</taxon>
        <taxon>Viridiplantae</taxon>
        <taxon>Streptophyta</taxon>
        <taxon>Embryophyta</taxon>
        <taxon>Tracheophyta</taxon>
        <taxon>Spermatophyta</taxon>
        <taxon>Magnoliopsida</taxon>
        <taxon>Liliopsida</taxon>
        <taxon>Acoraceae</taxon>
        <taxon>Acorus</taxon>
    </lineage>
</organism>
<evidence type="ECO:0000313" key="4">
    <source>
        <dbReference type="Proteomes" id="UP001180020"/>
    </source>
</evidence>
<keyword evidence="4" id="KW-1185">Reference proteome</keyword>
<evidence type="ECO:0000313" key="3">
    <source>
        <dbReference type="EMBL" id="KAK1302840.1"/>
    </source>
</evidence>
<feature type="region of interest" description="Disordered" evidence="1">
    <location>
        <begin position="21"/>
        <end position="53"/>
    </location>
</feature>
<sequence length="397" mass="45308">MVDIPFEIDLFPTTLETSLNNGAARVRQGGGRNQKPKHKVGASSQPSKKSKAASKVKWMTVCLPKSEGGLGLRRLQEWNKAAMGVRFWELASNHQSLWASWMRKKYLSKVSIWTISSKTTASSVWKSIIKAGTWVKVATQYVIFSGKTINLWSDPWFQGNGLQHLFQGPPLLSWGPPREVMLCTLFRDGKWHKPHRWPAEHASVWDDITELEIGGEGNDILIWTGSKSGKMSYSSAWEYIRKKGPQTTWAKELWRPIQPPSRSLLCWQAALDRLPTLQRLFSRQLIQNTTSYIWKATLKALGVSHVRQISLTDHFTWFISLGSTQTEKRILIKQKKVSEKEVSWEAPKEGWLKVNSDGSKSDDRFAYGALVADKIRCPHWPHLRKTSTQIMYFYPGA</sequence>
<name>A0AAV9DNY4_ACOCL</name>
<dbReference type="EMBL" id="JAUJYO010000012">
    <property type="protein sequence ID" value="KAK1302840.1"/>
    <property type="molecule type" value="Genomic_DNA"/>
</dbReference>
<dbReference type="AlphaFoldDB" id="A0AAV9DNY4"/>
<reference evidence="3" key="2">
    <citation type="submission" date="2023-06" db="EMBL/GenBank/DDBJ databases">
        <authorList>
            <person name="Ma L."/>
            <person name="Liu K.-W."/>
            <person name="Li Z."/>
            <person name="Hsiao Y.-Y."/>
            <person name="Qi Y."/>
            <person name="Fu T."/>
            <person name="Tang G."/>
            <person name="Zhang D."/>
            <person name="Sun W.-H."/>
            <person name="Liu D.-K."/>
            <person name="Li Y."/>
            <person name="Chen G.-Z."/>
            <person name="Liu X.-D."/>
            <person name="Liao X.-Y."/>
            <person name="Jiang Y.-T."/>
            <person name="Yu X."/>
            <person name="Hao Y."/>
            <person name="Huang J."/>
            <person name="Zhao X.-W."/>
            <person name="Ke S."/>
            <person name="Chen Y.-Y."/>
            <person name="Wu W.-L."/>
            <person name="Hsu J.-L."/>
            <person name="Lin Y.-F."/>
            <person name="Huang M.-D."/>
            <person name="Li C.-Y."/>
            <person name="Huang L."/>
            <person name="Wang Z.-W."/>
            <person name="Zhao X."/>
            <person name="Zhong W.-Y."/>
            <person name="Peng D.-H."/>
            <person name="Ahmad S."/>
            <person name="Lan S."/>
            <person name="Zhang J.-S."/>
            <person name="Tsai W.-C."/>
            <person name="Van De Peer Y."/>
            <person name="Liu Z.-J."/>
        </authorList>
    </citation>
    <scope>NUCLEOTIDE SEQUENCE</scope>
    <source>
        <strain evidence="3">CP</strain>
        <tissue evidence="3">Leaves</tissue>
    </source>
</reference>